<protein>
    <submittedName>
        <fullName evidence="2">Uncharacterized protein</fullName>
    </submittedName>
</protein>
<proteinExistence type="predicted"/>
<accession>A0ABX3PI73</accession>
<reference evidence="2 3" key="1">
    <citation type="journal article" date="2017" name="Antonie Van Leeuwenhoek">
        <title>Rhizobium rhizosphaerae sp. nov., a novel species isolated from rice rhizosphere.</title>
        <authorList>
            <person name="Zhao J.J."/>
            <person name="Zhang J."/>
            <person name="Zhang R.J."/>
            <person name="Zhang C.W."/>
            <person name="Yin H.Q."/>
            <person name="Zhang X.X."/>
        </authorList>
    </citation>
    <scope>NUCLEOTIDE SEQUENCE [LARGE SCALE GENOMIC DNA]</scope>
    <source>
        <strain evidence="2 3">RD15</strain>
    </source>
</reference>
<name>A0ABX3PI73_9HYPH</name>
<dbReference type="Proteomes" id="UP000192652">
    <property type="component" value="Unassembled WGS sequence"/>
</dbReference>
<evidence type="ECO:0000313" key="2">
    <source>
        <dbReference type="EMBL" id="OQP87929.1"/>
    </source>
</evidence>
<comment type="caution">
    <text evidence="2">The sequence shown here is derived from an EMBL/GenBank/DDBJ whole genome shotgun (WGS) entry which is preliminary data.</text>
</comment>
<organism evidence="2 3">
    <name type="scientific">Xaviernesmea rhizosphaerae</name>
    <dbReference type="NCBI Taxonomy" id="1672749"/>
    <lineage>
        <taxon>Bacteria</taxon>
        <taxon>Pseudomonadati</taxon>
        <taxon>Pseudomonadota</taxon>
        <taxon>Alphaproteobacteria</taxon>
        <taxon>Hyphomicrobiales</taxon>
        <taxon>Rhizobiaceae</taxon>
        <taxon>Rhizobium/Agrobacterium group</taxon>
        <taxon>Xaviernesmea</taxon>
    </lineage>
</organism>
<feature type="signal peptide" evidence="1">
    <location>
        <begin position="1"/>
        <end position="20"/>
    </location>
</feature>
<gene>
    <name evidence="2" type="ORF">BTR14_00060</name>
</gene>
<keyword evidence="3" id="KW-1185">Reference proteome</keyword>
<feature type="chain" id="PRO_5046955077" evidence="1">
    <location>
        <begin position="21"/>
        <end position="61"/>
    </location>
</feature>
<sequence>MRICKMIALHGVLMPMPLLVPMHGNCTAWPLISFGQTLFQAGLPCGRPIPAGPFEQVRASR</sequence>
<dbReference type="EMBL" id="MSPX01000001">
    <property type="protein sequence ID" value="OQP87929.1"/>
    <property type="molecule type" value="Genomic_DNA"/>
</dbReference>
<evidence type="ECO:0000313" key="3">
    <source>
        <dbReference type="Proteomes" id="UP000192652"/>
    </source>
</evidence>
<evidence type="ECO:0000256" key="1">
    <source>
        <dbReference type="SAM" id="SignalP"/>
    </source>
</evidence>
<keyword evidence="1" id="KW-0732">Signal</keyword>